<dbReference type="GO" id="GO:0034039">
    <property type="term" value="F:8-oxo-7,8-dihydroguanine DNA N-glycosylase activity"/>
    <property type="evidence" value="ECO:0007669"/>
    <property type="project" value="TreeGrafter"/>
</dbReference>
<dbReference type="GO" id="GO:0032357">
    <property type="term" value="F:oxidized purine DNA binding"/>
    <property type="evidence" value="ECO:0007669"/>
    <property type="project" value="TreeGrafter"/>
</dbReference>
<comment type="function">
    <text evidence="3">Adenine glycosylase active on G-A mispairs. MutY also corrects error-prone DNA synthesis past GO lesions which are due to the oxidatively damaged form of guanine: 7,8-dihydro-8-oxoguanine (8-oxo-dGTP).</text>
</comment>
<keyword evidence="13" id="KW-0326">Glycosidase</keyword>
<dbReference type="OrthoDB" id="9802365at2"/>
<evidence type="ECO:0000313" key="16">
    <source>
        <dbReference type="Proteomes" id="UP000018680"/>
    </source>
</evidence>
<keyword evidence="8" id="KW-0227">DNA damage</keyword>
<dbReference type="EC" id="3.2.2.31" evidence="5"/>
<comment type="catalytic activity">
    <reaction evidence="1">
        <text>Hydrolyzes free adenine bases from 7,8-dihydro-8-oxoguanine:adenine mismatched double-stranded DNA, leaving an apurinic site.</text>
        <dbReference type="EC" id="3.2.2.31"/>
    </reaction>
</comment>
<name>V5WJK7_9SPIO</name>
<dbReference type="HOGENOM" id="CLU_012862_2_0_12"/>
<keyword evidence="10" id="KW-0408">Iron</keyword>
<dbReference type="Pfam" id="PF00730">
    <property type="entry name" value="HhH-GPD"/>
    <property type="match status" value="1"/>
</dbReference>
<keyword evidence="16" id="KW-1185">Reference proteome</keyword>
<dbReference type="PATRIC" id="fig|1307761.3.peg.1973"/>
<dbReference type="KEGG" id="slr:L21SP2_1980"/>
<evidence type="ECO:0000259" key="14">
    <source>
        <dbReference type="SMART" id="SM00478"/>
    </source>
</evidence>
<dbReference type="GO" id="GO:0000701">
    <property type="term" value="F:purine-specific mismatch base pair DNA N-glycosylase activity"/>
    <property type="evidence" value="ECO:0007669"/>
    <property type="project" value="UniProtKB-EC"/>
</dbReference>
<dbReference type="InterPro" id="IPR044298">
    <property type="entry name" value="MIG/MutY"/>
</dbReference>
<feature type="domain" description="HhH-GPD" evidence="14">
    <location>
        <begin position="43"/>
        <end position="220"/>
    </location>
</feature>
<evidence type="ECO:0000256" key="3">
    <source>
        <dbReference type="ARBA" id="ARBA00002933"/>
    </source>
</evidence>
<reference evidence="15 16" key="1">
    <citation type="journal article" date="2015" name="Stand. Genomic Sci.">
        <title>Complete genome sequence and description of Salinispira pacifica gen. nov., sp. nov., a novel spirochaete isolated form a hypersaline microbial mat.</title>
        <authorList>
            <person name="Ben Hania W."/>
            <person name="Joseph M."/>
            <person name="Schumann P."/>
            <person name="Bunk B."/>
            <person name="Fiebig A."/>
            <person name="Sproer C."/>
            <person name="Klenk H.P."/>
            <person name="Fardeau M.L."/>
            <person name="Spring S."/>
        </authorList>
    </citation>
    <scope>NUCLEOTIDE SEQUENCE [LARGE SCALE GENOMIC DNA]</scope>
    <source>
        <strain evidence="15 16">L21-RPul-D2</strain>
    </source>
</reference>
<protein>
    <recommendedName>
        <fullName evidence="6">Adenine DNA glycosylase</fullName>
        <ecNumber evidence="5">3.2.2.31</ecNumber>
    </recommendedName>
</protein>
<dbReference type="Gene3D" id="1.10.340.30">
    <property type="entry name" value="Hypothetical protein, domain 2"/>
    <property type="match status" value="1"/>
</dbReference>
<evidence type="ECO:0000256" key="12">
    <source>
        <dbReference type="ARBA" id="ARBA00023204"/>
    </source>
</evidence>
<evidence type="ECO:0000256" key="10">
    <source>
        <dbReference type="ARBA" id="ARBA00023004"/>
    </source>
</evidence>
<evidence type="ECO:0000313" key="15">
    <source>
        <dbReference type="EMBL" id="AHC15351.1"/>
    </source>
</evidence>
<comment type="cofactor">
    <cofactor evidence="2">
        <name>[4Fe-4S] cluster</name>
        <dbReference type="ChEBI" id="CHEBI:49883"/>
    </cofactor>
</comment>
<dbReference type="SMART" id="SM00478">
    <property type="entry name" value="ENDO3c"/>
    <property type="match status" value="1"/>
</dbReference>
<evidence type="ECO:0000256" key="6">
    <source>
        <dbReference type="ARBA" id="ARBA00022023"/>
    </source>
</evidence>
<dbReference type="eggNOG" id="COG1194">
    <property type="taxonomic scope" value="Bacteria"/>
</dbReference>
<evidence type="ECO:0000256" key="5">
    <source>
        <dbReference type="ARBA" id="ARBA00012045"/>
    </source>
</evidence>
<dbReference type="PANTHER" id="PTHR42944">
    <property type="entry name" value="ADENINE DNA GLYCOSYLASE"/>
    <property type="match status" value="1"/>
</dbReference>
<sequence>MELQNSEIQDFQNRILELYHEQGRQMPWREDTSPYSIFLSELMLQQTQVARVKEYYEKFLKLYPDFRSLAEAPLPELLSNWKGLGYNRRAKFMREAARMLCRDYAGRLPADPDELRKLPGIGPNTAGSISAFAFNLPVVFIETNIRRVMIHEFFQEQDGGAAGPPGNTYGLKEPASGFAESHPGSDNKVHDREIMPVIEQTLFRENPRVWYWALMDFGVELKRKQGNANRRSAHYTRQSPFEGSLRQLRSGILHFLNENGPTLQEGIISHVSTHLGTYGHGRERIESSLRELEREGFIICEDHDGGYRIAD</sequence>
<dbReference type="GO" id="GO:0006298">
    <property type="term" value="P:mismatch repair"/>
    <property type="evidence" value="ECO:0007669"/>
    <property type="project" value="TreeGrafter"/>
</dbReference>
<dbReference type="AlphaFoldDB" id="V5WJK7"/>
<proteinExistence type="inferred from homology"/>
<evidence type="ECO:0000256" key="7">
    <source>
        <dbReference type="ARBA" id="ARBA00022723"/>
    </source>
</evidence>
<dbReference type="Pfam" id="PF00633">
    <property type="entry name" value="HHH"/>
    <property type="match status" value="1"/>
</dbReference>
<dbReference type="PROSITE" id="PS01155">
    <property type="entry name" value="ENDONUCLEASE_III_2"/>
    <property type="match status" value="1"/>
</dbReference>
<dbReference type="Gene3D" id="1.10.1670.10">
    <property type="entry name" value="Helix-hairpin-Helix base-excision DNA repair enzymes (C-terminal)"/>
    <property type="match status" value="1"/>
</dbReference>
<dbReference type="GO" id="GO:0051536">
    <property type="term" value="F:iron-sulfur cluster binding"/>
    <property type="evidence" value="ECO:0007669"/>
    <property type="project" value="UniProtKB-KW"/>
</dbReference>
<keyword evidence="11" id="KW-0411">Iron-sulfur</keyword>
<keyword evidence="12" id="KW-0234">DNA repair</keyword>
<dbReference type="Proteomes" id="UP000018680">
    <property type="component" value="Chromosome"/>
</dbReference>
<keyword evidence="7" id="KW-0479">Metal-binding</keyword>
<dbReference type="CDD" id="cd00056">
    <property type="entry name" value="ENDO3c"/>
    <property type="match status" value="1"/>
</dbReference>
<evidence type="ECO:0000256" key="8">
    <source>
        <dbReference type="ARBA" id="ARBA00022763"/>
    </source>
</evidence>
<dbReference type="InterPro" id="IPR023170">
    <property type="entry name" value="HhH_base_excis_C"/>
</dbReference>
<accession>V5WJK7</accession>
<keyword evidence="9" id="KW-0378">Hydrolase</keyword>
<evidence type="ECO:0000256" key="13">
    <source>
        <dbReference type="ARBA" id="ARBA00023295"/>
    </source>
</evidence>
<dbReference type="InterPro" id="IPR004036">
    <property type="entry name" value="Endonuclease-III-like_CS2"/>
</dbReference>
<dbReference type="InterPro" id="IPR003265">
    <property type="entry name" value="HhH-GPD_domain"/>
</dbReference>
<comment type="similarity">
    <text evidence="4">Belongs to the Nth/MutY family.</text>
</comment>
<dbReference type="GO" id="GO:0035485">
    <property type="term" value="F:adenine/guanine mispair binding"/>
    <property type="evidence" value="ECO:0007669"/>
    <property type="project" value="TreeGrafter"/>
</dbReference>
<evidence type="ECO:0000256" key="11">
    <source>
        <dbReference type="ARBA" id="ARBA00023014"/>
    </source>
</evidence>
<dbReference type="STRING" id="1307761.L21SP2_1980"/>
<evidence type="ECO:0000256" key="1">
    <source>
        <dbReference type="ARBA" id="ARBA00000843"/>
    </source>
</evidence>
<dbReference type="PANTHER" id="PTHR42944:SF1">
    <property type="entry name" value="ADENINE DNA GLYCOSYLASE"/>
    <property type="match status" value="1"/>
</dbReference>
<dbReference type="InterPro" id="IPR000445">
    <property type="entry name" value="HhH_motif"/>
</dbReference>
<dbReference type="SUPFAM" id="SSF48150">
    <property type="entry name" value="DNA-glycosylase"/>
    <property type="match status" value="1"/>
</dbReference>
<dbReference type="GO" id="GO:0006284">
    <property type="term" value="P:base-excision repair"/>
    <property type="evidence" value="ECO:0007669"/>
    <property type="project" value="InterPro"/>
</dbReference>
<dbReference type="GO" id="GO:0046872">
    <property type="term" value="F:metal ion binding"/>
    <property type="evidence" value="ECO:0007669"/>
    <property type="project" value="UniProtKB-KW"/>
</dbReference>
<organism evidence="15 16">
    <name type="scientific">Salinispira pacifica</name>
    <dbReference type="NCBI Taxonomy" id="1307761"/>
    <lineage>
        <taxon>Bacteria</taxon>
        <taxon>Pseudomonadati</taxon>
        <taxon>Spirochaetota</taxon>
        <taxon>Spirochaetia</taxon>
        <taxon>Spirochaetales</taxon>
        <taxon>Spirochaetaceae</taxon>
        <taxon>Salinispira</taxon>
    </lineage>
</organism>
<gene>
    <name evidence="15" type="ORF">L21SP2_1980</name>
</gene>
<dbReference type="InterPro" id="IPR011257">
    <property type="entry name" value="DNA_glycosylase"/>
</dbReference>
<evidence type="ECO:0000256" key="9">
    <source>
        <dbReference type="ARBA" id="ARBA00022801"/>
    </source>
</evidence>
<dbReference type="EMBL" id="CP006939">
    <property type="protein sequence ID" value="AHC15351.1"/>
    <property type="molecule type" value="Genomic_DNA"/>
</dbReference>
<dbReference type="RefSeq" id="WP_024268268.1">
    <property type="nucleotide sequence ID" value="NC_023035.1"/>
</dbReference>
<evidence type="ECO:0000256" key="2">
    <source>
        <dbReference type="ARBA" id="ARBA00001966"/>
    </source>
</evidence>
<evidence type="ECO:0000256" key="4">
    <source>
        <dbReference type="ARBA" id="ARBA00008343"/>
    </source>
</evidence>